<feature type="domain" description="DNA mismatch repair protein S5" evidence="7">
    <location>
        <begin position="215"/>
        <end position="334"/>
    </location>
</feature>
<comment type="subcellular location">
    <subcellularLocation>
        <location evidence="1">Nucleus</location>
    </subcellularLocation>
</comment>
<evidence type="ECO:0000256" key="5">
    <source>
        <dbReference type="ARBA" id="ARBA00023242"/>
    </source>
</evidence>
<dbReference type="InterPro" id="IPR013507">
    <property type="entry name" value="DNA_mismatch_S5_2-like"/>
</dbReference>
<feature type="compositionally biased region" description="Basic and acidic residues" evidence="6">
    <location>
        <begin position="629"/>
        <end position="638"/>
    </location>
</feature>
<keyword evidence="9" id="KW-1185">Reference proteome</keyword>
<organism evidence="8 9">
    <name type="scientific">Zalerion maritima</name>
    <dbReference type="NCBI Taxonomy" id="339359"/>
    <lineage>
        <taxon>Eukaryota</taxon>
        <taxon>Fungi</taxon>
        <taxon>Dikarya</taxon>
        <taxon>Ascomycota</taxon>
        <taxon>Pezizomycotina</taxon>
        <taxon>Sordariomycetes</taxon>
        <taxon>Lulworthiomycetidae</taxon>
        <taxon>Lulworthiales</taxon>
        <taxon>Lulworthiaceae</taxon>
        <taxon>Zalerion</taxon>
    </lineage>
</organism>
<dbReference type="Proteomes" id="UP001201980">
    <property type="component" value="Unassembled WGS sequence"/>
</dbReference>
<feature type="compositionally biased region" description="Basic and acidic residues" evidence="6">
    <location>
        <begin position="405"/>
        <end position="418"/>
    </location>
</feature>
<feature type="region of interest" description="Disordered" evidence="6">
    <location>
        <begin position="629"/>
        <end position="657"/>
    </location>
</feature>
<comment type="similarity">
    <text evidence="2">Belongs to the DNA mismatch repair MutL/HexB family.</text>
</comment>
<dbReference type="NCBIfam" id="TIGR00585">
    <property type="entry name" value="mutl"/>
    <property type="match status" value="1"/>
</dbReference>
<dbReference type="InterPro" id="IPR020568">
    <property type="entry name" value="Ribosomal_Su5_D2-typ_SF"/>
</dbReference>
<reference evidence="8" key="1">
    <citation type="submission" date="2022-07" db="EMBL/GenBank/DDBJ databases">
        <title>Draft genome sequence of Zalerion maritima ATCC 34329, a (micro)plastics degrading marine fungus.</title>
        <authorList>
            <person name="Paco A."/>
            <person name="Goncalves M.F.M."/>
            <person name="Rocha-Santos T.A.P."/>
            <person name="Alves A."/>
        </authorList>
    </citation>
    <scope>NUCLEOTIDE SEQUENCE</scope>
    <source>
        <strain evidence="8">ATCC 34329</strain>
    </source>
</reference>
<protein>
    <recommendedName>
        <fullName evidence="7">DNA mismatch repair protein S5 domain-containing protein</fullName>
    </recommendedName>
</protein>
<keyword evidence="4" id="KW-0234">DNA repair</keyword>
<evidence type="ECO:0000256" key="3">
    <source>
        <dbReference type="ARBA" id="ARBA00022763"/>
    </source>
</evidence>
<dbReference type="FunFam" id="3.30.565.10:FF:000003">
    <property type="entry name" value="DNA mismatch repair endonuclease MutL"/>
    <property type="match status" value="1"/>
</dbReference>
<dbReference type="GO" id="GO:0061982">
    <property type="term" value="P:meiosis I cell cycle process"/>
    <property type="evidence" value="ECO:0007669"/>
    <property type="project" value="UniProtKB-ARBA"/>
</dbReference>
<dbReference type="SMART" id="SM01340">
    <property type="entry name" value="DNA_mis_repair"/>
    <property type="match status" value="1"/>
</dbReference>
<evidence type="ECO:0000256" key="6">
    <source>
        <dbReference type="SAM" id="MobiDB-lite"/>
    </source>
</evidence>
<feature type="compositionally biased region" description="Polar residues" evidence="6">
    <location>
        <begin position="349"/>
        <end position="380"/>
    </location>
</feature>
<dbReference type="SUPFAM" id="SSF54211">
    <property type="entry name" value="Ribosomal protein S5 domain 2-like"/>
    <property type="match status" value="1"/>
</dbReference>
<accession>A0AAD5RK62</accession>
<proteinExistence type="inferred from homology"/>
<feature type="compositionally biased region" description="Acidic residues" evidence="6">
    <location>
        <begin position="640"/>
        <end position="651"/>
    </location>
</feature>
<dbReference type="GO" id="GO:0030983">
    <property type="term" value="F:mismatched DNA binding"/>
    <property type="evidence" value="ECO:0007669"/>
    <property type="project" value="InterPro"/>
</dbReference>
<dbReference type="GO" id="GO:0016887">
    <property type="term" value="F:ATP hydrolysis activity"/>
    <property type="evidence" value="ECO:0007669"/>
    <property type="project" value="InterPro"/>
</dbReference>
<gene>
    <name evidence="8" type="ORF">MKZ38_005319</name>
</gene>
<dbReference type="InterPro" id="IPR002099">
    <property type="entry name" value="MutL/Mlh/PMS"/>
</dbReference>
<dbReference type="Pfam" id="PF16413">
    <property type="entry name" value="Mlh1_C"/>
    <property type="match status" value="1"/>
</dbReference>
<name>A0AAD5RK62_9PEZI</name>
<dbReference type="InterPro" id="IPR032189">
    <property type="entry name" value="Mlh1_C"/>
</dbReference>
<evidence type="ECO:0000256" key="1">
    <source>
        <dbReference type="ARBA" id="ARBA00004123"/>
    </source>
</evidence>
<dbReference type="InterPro" id="IPR038973">
    <property type="entry name" value="MutL/Mlh/Pms-like"/>
</dbReference>
<evidence type="ECO:0000256" key="4">
    <source>
        <dbReference type="ARBA" id="ARBA00023204"/>
    </source>
</evidence>
<dbReference type="FunFam" id="3.30.230.10:FF:000014">
    <property type="entry name" value="DNA mismatch repair protein Mlh1"/>
    <property type="match status" value="1"/>
</dbReference>
<dbReference type="Gene3D" id="3.30.565.10">
    <property type="entry name" value="Histidine kinase-like ATPase, C-terminal domain"/>
    <property type="match status" value="1"/>
</dbReference>
<dbReference type="GO" id="GO:0005524">
    <property type="term" value="F:ATP binding"/>
    <property type="evidence" value="ECO:0007669"/>
    <property type="project" value="InterPro"/>
</dbReference>
<dbReference type="GO" id="GO:0140664">
    <property type="term" value="F:ATP-dependent DNA damage sensor activity"/>
    <property type="evidence" value="ECO:0007669"/>
    <property type="project" value="InterPro"/>
</dbReference>
<dbReference type="InterPro" id="IPR036890">
    <property type="entry name" value="HATPase_C_sf"/>
</dbReference>
<evidence type="ECO:0000313" key="9">
    <source>
        <dbReference type="Proteomes" id="UP001201980"/>
    </source>
</evidence>
<dbReference type="PANTHER" id="PTHR10073">
    <property type="entry name" value="DNA MISMATCH REPAIR PROTEIN MLH, PMS, MUTL"/>
    <property type="match status" value="1"/>
</dbReference>
<dbReference type="Gene3D" id="3.30.230.10">
    <property type="match status" value="1"/>
</dbReference>
<keyword evidence="3" id="KW-0227">DNA damage</keyword>
<evidence type="ECO:0000256" key="2">
    <source>
        <dbReference type="ARBA" id="ARBA00006082"/>
    </source>
</evidence>
<dbReference type="EMBL" id="JAKWBI020000319">
    <property type="protein sequence ID" value="KAJ2896667.1"/>
    <property type="molecule type" value="Genomic_DNA"/>
</dbReference>
<dbReference type="AlphaFoldDB" id="A0AAD5RK62"/>
<evidence type="ECO:0000259" key="7">
    <source>
        <dbReference type="SMART" id="SM01340"/>
    </source>
</evidence>
<dbReference type="Pfam" id="PF01119">
    <property type="entry name" value="DNA_mis_repair"/>
    <property type="match status" value="1"/>
</dbReference>
<sequence length="713" mass="79652">MPIIKPLDQAVVNLIAAGEIIVAPVNALKELIENSVDAGSTMIDIQTMEGGLKMLQIQDNGCGIGEEDLELLCVRHTTSKLQVFEDLREIETYGFRGEALASISHIAHVKVTTKTRESARAFMAKYEGPKLIPPVEKRAGNPGTRITVEDLFYNVPNRRRAFRSGNDEFNKILEMVSRYAVHCSRVGFTLKKLDGKGSSKMPISLPTDMGILQRISALFGAATSKELFEFQTADKRYDFKASGWSSNANFSLKKMNLLLFINNRSVESSNIKKALDQTYAAFLPKGGHPWIYLSILISPRNVDVNVHPTKREVNFIAEDEIIQCICEEIRSKMTAVDSSRTFFTQTLLPGANAQGSTPSTGAKTPVSNRKGTSRNDSTLIRTDANARKITSMLPTLDPSSPAAAHGERQQQQHGRPEFSHQPVYENDPSAEEKPVKLSSILELRHEVRAKMHDEGTELIGTHTFVGILCDNKRIGVVQSGRKLYMVDYHRMSLDLFYQIGLTNFGNFGTIKLSPPLTLKPLLQKAARHEKAMDPAICHDDAYDAAEVARVVECRLMERREMIQEYFGVEVTPTGELKALPLLLKGYSPSLARLPYFLLRLGPHVEWMVEKGCFETFLWELAKFHAPEKLPPEEKKNNGDGDVEMGEADAGGEDPTKAGLKAAMDSRRRHLRYAIEHVIFPAFKDRLLVLNETMQAGITEVADLKALYRTFERC</sequence>
<comment type="caution">
    <text evidence="8">The sequence shown here is derived from an EMBL/GenBank/DDBJ whole genome shotgun (WGS) entry which is preliminary data.</text>
</comment>
<dbReference type="GO" id="GO:0006298">
    <property type="term" value="P:mismatch repair"/>
    <property type="evidence" value="ECO:0007669"/>
    <property type="project" value="InterPro"/>
</dbReference>
<dbReference type="Pfam" id="PF13589">
    <property type="entry name" value="HATPase_c_3"/>
    <property type="match status" value="1"/>
</dbReference>
<feature type="region of interest" description="Disordered" evidence="6">
    <location>
        <begin position="349"/>
        <end position="434"/>
    </location>
</feature>
<dbReference type="InterPro" id="IPR014721">
    <property type="entry name" value="Ribsml_uS5_D2-typ_fold_subgr"/>
</dbReference>
<dbReference type="PROSITE" id="PS00058">
    <property type="entry name" value="DNA_MISMATCH_REPAIR_1"/>
    <property type="match status" value="1"/>
</dbReference>
<dbReference type="InterPro" id="IPR014762">
    <property type="entry name" value="DNA_mismatch_repair_CS"/>
</dbReference>
<dbReference type="CDD" id="cd16926">
    <property type="entry name" value="HATPase_MutL-MLH-PMS-like"/>
    <property type="match status" value="1"/>
</dbReference>
<dbReference type="GO" id="GO:0032389">
    <property type="term" value="C:MutLalpha complex"/>
    <property type="evidence" value="ECO:0007669"/>
    <property type="project" value="TreeGrafter"/>
</dbReference>
<dbReference type="SUPFAM" id="SSF55874">
    <property type="entry name" value="ATPase domain of HSP90 chaperone/DNA topoisomerase II/histidine kinase"/>
    <property type="match status" value="1"/>
</dbReference>
<dbReference type="PANTHER" id="PTHR10073:SF12">
    <property type="entry name" value="DNA MISMATCH REPAIR PROTEIN MLH1"/>
    <property type="match status" value="1"/>
</dbReference>
<evidence type="ECO:0000313" key="8">
    <source>
        <dbReference type="EMBL" id="KAJ2896667.1"/>
    </source>
</evidence>
<keyword evidence="5" id="KW-0539">Nucleus</keyword>